<dbReference type="AlphaFoldDB" id="A0A4Y2UQD9"/>
<dbReference type="EMBL" id="BGPR01038128">
    <property type="protein sequence ID" value="GBO13906.1"/>
    <property type="molecule type" value="Genomic_DNA"/>
</dbReference>
<proteinExistence type="predicted"/>
<name>A0A4Y2UQD9_ARAVE</name>
<reference evidence="1 2" key="1">
    <citation type="journal article" date="2019" name="Sci. Rep.">
        <title>Orb-weaving spider Araneus ventricosus genome elucidates the spidroin gene catalogue.</title>
        <authorList>
            <person name="Kono N."/>
            <person name="Nakamura H."/>
            <person name="Ohtoshi R."/>
            <person name="Moran D.A.P."/>
            <person name="Shinohara A."/>
            <person name="Yoshida Y."/>
            <person name="Fujiwara M."/>
            <person name="Mori M."/>
            <person name="Tomita M."/>
            <person name="Arakawa K."/>
        </authorList>
    </citation>
    <scope>NUCLEOTIDE SEQUENCE [LARGE SCALE GENOMIC DNA]</scope>
</reference>
<evidence type="ECO:0000313" key="2">
    <source>
        <dbReference type="Proteomes" id="UP000499080"/>
    </source>
</evidence>
<dbReference type="OrthoDB" id="6470480at2759"/>
<keyword evidence="2" id="KW-1185">Reference proteome</keyword>
<organism evidence="1 2">
    <name type="scientific">Araneus ventricosus</name>
    <name type="common">Orbweaver spider</name>
    <name type="synonym">Epeira ventricosa</name>
    <dbReference type="NCBI Taxonomy" id="182803"/>
    <lineage>
        <taxon>Eukaryota</taxon>
        <taxon>Metazoa</taxon>
        <taxon>Ecdysozoa</taxon>
        <taxon>Arthropoda</taxon>
        <taxon>Chelicerata</taxon>
        <taxon>Arachnida</taxon>
        <taxon>Araneae</taxon>
        <taxon>Araneomorphae</taxon>
        <taxon>Entelegynae</taxon>
        <taxon>Araneoidea</taxon>
        <taxon>Araneidae</taxon>
        <taxon>Araneus</taxon>
    </lineage>
</organism>
<accession>A0A4Y2UQD9</accession>
<gene>
    <name evidence="1" type="ORF">AVEN_186781_1</name>
</gene>
<protein>
    <submittedName>
        <fullName evidence="1">Uncharacterized protein</fullName>
    </submittedName>
</protein>
<dbReference type="Proteomes" id="UP000499080">
    <property type="component" value="Unassembled WGS sequence"/>
</dbReference>
<sequence length="123" mass="14812">MRRSLVEQDEYLYDRYVLRPQFHLHVVPRDQLFDPEGTKTLFAVDVIEFETVRIYRFQDTRLLELDSTTCPARRKDPRLLIRHKDRVGRAPAKDKRLCMVQFCASEPCRRLKLCLTPRIKFIF</sequence>
<evidence type="ECO:0000313" key="1">
    <source>
        <dbReference type="EMBL" id="GBO13906.1"/>
    </source>
</evidence>
<comment type="caution">
    <text evidence="1">The sequence shown here is derived from an EMBL/GenBank/DDBJ whole genome shotgun (WGS) entry which is preliminary data.</text>
</comment>